<evidence type="ECO:0000313" key="3">
    <source>
        <dbReference type="Proteomes" id="UP001066276"/>
    </source>
</evidence>
<name>A0AAV7P8Q4_PLEWA</name>
<proteinExistence type="predicted"/>
<protein>
    <submittedName>
        <fullName evidence="2">Uncharacterized protein</fullName>
    </submittedName>
</protein>
<accession>A0AAV7P8Q4</accession>
<evidence type="ECO:0000256" key="1">
    <source>
        <dbReference type="SAM" id="MobiDB-lite"/>
    </source>
</evidence>
<dbReference type="EMBL" id="JANPWB010000011">
    <property type="protein sequence ID" value="KAJ1123535.1"/>
    <property type="molecule type" value="Genomic_DNA"/>
</dbReference>
<keyword evidence="3" id="KW-1185">Reference proteome</keyword>
<dbReference type="Proteomes" id="UP001066276">
    <property type="component" value="Chromosome 7"/>
</dbReference>
<sequence length="119" mass="13194">MDLSPLVVLPDAVNGPSVSQSLTLLTLRTPGAVVQQVPLTNICWQAKPIDEVLQYAKYWSDEIELKEKKLKEKAMVMQIKAPQTGVQGAFVQQMPQPQPQGTVMFQPQEMWDTGSGSVR</sequence>
<feature type="region of interest" description="Disordered" evidence="1">
    <location>
        <begin position="97"/>
        <end position="119"/>
    </location>
</feature>
<comment type="caution">
    <text evidence="2">The sequence shown here is derived from an EMBL/GenBank/DDBJ whole genome shotgun (WGS) entry which is preliminary data.</text>
</comment>
<gene>
    <name evidence="2" type="ORF">NDU88_002004</name>
</gene>
<dbReference type="AlphaFoldDB" id="A0AAV7P8Q4"/>
<organism evidence="2 3">
    <name type="scientific">Pleurodeles waltl</name>
    <name type="common">Iberian ribbed newt</name>
    <dbReference type="NCBI Taxonomy" id="8319"/>
    <lineage>
        <taxon>Eukaryota</taxon>
        <taxon>Metazoa</taxon>
        <taxon>Chordata</taxon>
        <taxon>Craniata</taxon>
        <taxon>Vertebrata</taxon>
        <taxon>Euteleostomi</taxon>
        <taxon>Amphibia</taxon>
        <taxon>Batrachia</taxon>
        <taxon>Caudata</taxon>
        <taxon>Salamandroidea</taxon>
        <taxon>Salamandridae</taxon>
        <taxon>Pleurodelinae</taxon>
        <taxon>Pleurodeles</taxon>
    </lineage>
</organism>
<reference evidence="2" key="1">
    <citation type="journal article" date="2022" name="bioRxiv">
        <title>Sequencing and chromosome-scale assembly of the giantPleurodeles waltlgenome.</title>
        <authorList>
            <person name="Brown T."/>
            <person name="Elewa A."/>
            <person name="Iarovenko S."/>
            <person name="Subramanian E."/>
            <person name="Araus A.J."/>
            <person name="Petzold A."/>
            <person name="Susuki M."/>
            <person name="Suzuki K.-i.T."/>
            <person name="Hayashi T."/>
            <person name="Toyoda A."/>
            <person name="Oliveira C."/>
            <person name="Osipova E."/>
            <person name="Leigh N.D."/>
            <person name="Simon A."/>
            <person name="Yun M.H."/>
        </authorList>
    </citation>
    <scope>NUCLEOTIDE SEQUENCE</scope>
    <source>
        <strain evidence="2">20211129_DDA</strain>
        <tissue evidence="2">Liver</tissue>
    </source>
</reference>
<evidence type="ECO:0000313" key="2">
    <source>
        <dbReference type="EMBL" id="KAJ1123535.1"/>
    </source>
</evidence>